<dbReference type="Proteomes" id="UP000187209">
    <property type="component" value="Unassembled WGS sequence"/>
</dbReference>
<dbReference type="GO" id="GO:0005737">
    <property type="term" value="C:cytoplasm"/>
    <property type="evidence" value="ECO:0007669"/>
    <property type="project" value="TreeGrafter"/>
</dbReference>
<dbReference type="GO" id="GO:0005856">
    <property type="term" value="C:cytoskeleton"/>
    <property type="evidence" value="ECO:0007669"/>
    <property type="project" value="TreeGrafter"/>
</dbReference>
<proteinExistence type="inferred from homology"/>
<dbReference type="GO" id="GO:0004674">
    <property type="term" value="F:protein serine/threonine kinase activity"/>
    <property type="evidence" value="ECO:0007669"/>
    <property type="project" value="UniProtKB-KW"/>
</dbReference>
<dbReference type="GO" id="GO:0004712">
    <property type="term" value="F:protein serine/threonine/tyrosine kinase activity"/>
    <property type="evidence" value="ECO:0007669"/>
    <property type="project" value="UniProtKB-EC"/>
</dbReference>
<dbReference type="PROSITE" id="PS00107">
    <property type="entry name" value="PROTEIN_KINASE_ATP"/>
    <property type="match status" value="1"/>
</dbReference>
<evidence type="ECO:0000313" key="15">
    <source>
        <dbReference type="EMBL" id="OMJ67466.1"/>
    </source>
</evidence>
<dbReference type="EC" id="2.7.12.1" evidence="2"/>
<dbReference type="PANTHER" id="PTHR24058:SF22">
    <property type="entry name" value="DUAL SPECIFICITY TYROSINE-PHOSPHORYLATION-REGULATED KINASE 4"/>
    <property type="match status" value="1"/>
</dbReference>
<sequence>MKSGSRRKSIYLNTHTRDSSVNRITPVLKTSRTKSSQFAFPVKSNDSDIDYSEKNKATLVQSNENRQITLKLPLKPKLSRPSSKNSPFVSSVKITDFNRINQQIFIHETTEEIVKLPICPEKAKTFFEKYLSEYEQNEIMQYKEIFYVCKVPKLETTEFDDEKHNLILYKEDHIAYRYEIKKLLGAGSFSQVYEAYDWKIKENVAIKVIRNKEKLHKQAKIEVSILKFIKEKSEGLPLVEVLNYFSFRSHACIIFKLLGPPLICLNQKLLDILKYSYDILSSLSFLHSYNIIHCDLKPSNILISNLEKAVLIDLGTSCIKRDQIYKYIQSRSYRAPEIVFRINYTEKIDMWSFGCILYEMCTGKILFKCEDEKDLINCISKVLGKPNEKLYLMSENYKSFSRFIQRKALTSIEELMVGVDEKLIEIVDMCLMWDSNKRLSSAEALYLVENMLKKI</sequence>
<evidence type="ECO:0000256" key="11">
    <source>
        <dbReference type="PROSITE-ProRule" id="PRU10141"/>
    </source>
</evidence>
<keyword evidence="6" id="KW-0418">Kinase</keyword>
<dbReference type="PANTHER" id="PTHR24058">
    <property type="entry name" value="DUAL SPECIFICITY PROTEIN KINASE"/>
    <property type="match status" value="1"/>
</dbReference>
<dbReference type="InterPro" id="IPR042521">
    <property type="entry name" value="DYRK"/>
</dbReference>
<dbReference type="GO" id="GO:0005524">
    <property type="term" value="F:ATP binding"/>
    <property type="evidence" value="ECO:0007669"/>
    <property type="project" value="UniProtKB-UniRule"/>
</dbReference>
<keyword evidence="16" id="KW-1185">Reference proteome</keyword>
<keyword evidence="3 12" id="KW-0723">Serine/threonine-protein kinase</keyword>
<evidence type="ECO:0000256" key="8">
    <source>
        <dbReference type="ARBA" id="ARBA00049003"/>
    </source>
</evidence>
<dbReference type="SUPFAM" id="SSF56112">
    <property type="entry name" value="Protein kinase-like (PK-like)"/>
    <property type="match status" value="1"/>
</dbReference>
<name>A0A1R2ANC5_9CILI</name>
<keyword evidence="5 11" id="KW-0547">Nucleotide-binding</keyword>
<dbReference type="OrthoDB" id="9332038at2759"/>
<evidence type="ECO:0000256" key="1">
    <source>
        <dbReference type="ARBA" id="ARBA00008867"/>
    </source>
</evidence>
<evidence type="ECO:0000256" key="12">
    <source>
        <dbReference type="RuleBase" id="RU000304"/>
    </source>
</evidence>
<evidence type="ECO:0000256" key="10">
    <source>
        <dbReference type="ARBA" id="ARBA00051680"/>
    </source>
</evidence>
<evidence type="ECO:0000256" key="2">
    <source>
        <dbReference type="ARBA" id="ARBA00013203"/>
    </source>
</evidence>
<gene>
    <name evidence="15" type="ORF">SteCoe_35372</name>
    <name evidence="14" type="ORF">SteCoe_37259</name>
</gene>
<dbReference type="InterPro" id="IPR017441">
    <property type="entry name" value="Protein_kinase_ATP_BS"/>
</dbReference>
<dbReference type="InterPro" id="IPR011009">
    <property type="entry name" value="Kinase-like_dom_sf"/>
</dbReference>
<reference evidence="14 16" key="1">
    <citation type="submission" date="2016-11" db="EMBL/GenBank/DDBJ databases">
        <title>The macronuclear genome of Stentor coeruleus: a giant cell with tiny introns.</title>
        <authorList>
            <person name="Slabodnick M."/>
            <person name="Ruby J.G."/>
            <person name="Reiff S.B."/>
            <person name="Swart E.C."/>
            <person name="Gosai S."/>
            <person name="Prabakaran S."/>
            <person name="Witkowska E."/>
            <person name="Larue G.E."/>
            <person name="Fisher S."/>
            <person name="Freeman R.M."/>
            <person name="Gunawardena J."/>
            <person name="Chu W."/>
            <person name="Stover N.A."/>
            <person name="Gregory B.D."/>
            <person name="Nowacki M."/>
            <person name="Derisi J."/>
            <person name="Roy S.W."/>
            <person name="Marshall W.F."/>
            <person name="Sood P."/>
        </authorList>
    </citation>
    <scope>NUCLEOTIDE SEQUENCE [LARGE SCALE GENOMIC DNA]</scope>
    <source>
        <strain evidence="14">WM001</strain>
    </source>
</reference>
<dbReference type="SMART" id="SM00220">
    <property type="entry name" value="S_TKc"/>
    <property type="match status" value="1"/>
</dbReference>
<evidence type="ECO:0000256" key="3">
    <source>
        <dbReference type="ARBA" id="ARBA00022527"/>
    </source>
</evidence>
<dbReference type="EMBL" id="MPUH01001493">
    <property type="protein sequence ID" value="OMJ67466.1"/>
    <property type="molecule type" value="Genomic_DNA"/>
</dbReference>
<evidence type="ECO:0000259" key="13">
    <source>
        <dbReference type="PROSITE" id="PS50011"/>
    </source>
</evidence>
<feature type="domain" description="Protein kinase" evidence="13">
    <location>
        <begin position="178"/>
        <end position="452"/>
    </location>
</feature>
<comment type="catalytic activity">
    <reaction evidence="10">
        <text>L-tyrosyl-[protein] + ATP = O-phospho-L-tyrosyl-[protein] + ADP + H(+)</text>
        <dbReference type="Rhea" id="RHEA:10596"/>
        <dbReference type="Rhea" id="RHEA-COMP:10136"/>
        <dbReference type="Rhea" id="RHEA-COMP:20101"/>
        <dbReference type="ChEBI" id="CHEBI:15378"/>
        <dbReference type="ChEBI" id="CHEBI:30616"/>
        <dbReference type="ChEBI" id="CHEBI:46858"/>
        <dbReference type="ChEBI" id="CHEBI:61978"/>
        <dbReference type="ChEBI" id="CHEBI:456216"/>
        <dbReference type="EC" id="2.7.12.1"/>
    </reaction>
</comment>
<dbReference type="InterPro" id="IPR000719">
    <property type="entry name" value="Prot_kinase_dom"/>
</dbReference>
<evidence type="ECO:0000313" key="14">
    <source>
        <dbReference type="EMBL" id="OMJ66038.1"/>
    </source>
</evidence>
<comment type="catalytic activity">
    <reaction evidence="8">
        <text>L-seryl-[protein] + ATP = O-phospho-L-seryl-[protein] + ADP + H(+)</text>
        <dbReference type="Rhea" id="RHEA:17989"/>
        <dbReference type="Rhea" id="RHEA-COMP:9863"/>
        <dbReference type="Rhea" id="RHEA-COMP:11604"/>
        <dbReference type="ChEBI" id="CHEBI:15378"/>
        <dbReference type="ChEBI" id="CHEBI:29999"/>
        <dbReference type="ChEBI" id="CHEBI:30616"/>
        <dbReference type="ChEBI" id="CHEBI:83421"/>
        <dbReference type="ChEBI" id="CHEBI:456216"/>
        <dbReference type="EC" id="2.7.12.1"/>
    </reaction>
</comment>
<keyword evidence="7 11" id="KW-0067">ATP-binding</keyword>
<dbReference type="Gene3D" id="1.10.510.10">
    <property type="entry name" value="Transferase(Phosphotransferase) domain 1"/>
    <property type="match status" value="1"/>
</dbReference>
<organism evidence="14 16">
    <name type="scientific">Stentor coeruleus</name>
    <dbReference type="NCBI Taxonomy" id="5963"/>
    <lineage>
        <taxon>Eukaryota</taxon>
        <taxon>Sar</taxon>
        <taxon>Alveolata</taxon>
        <taxon>Ciliophora</taxon>
        <taxon>Postciliodesmatophora</taxon>
        <taxon>Heterotrichea</taxon>
        <taxon>Heterotrichida</taxon>
        <taxon>Stentoridae</taxon>
        <taxon>Stentor</taxon>
    </lineage>
</organism>
<evidence type="ECO:0000256" key="7">
    <source>
        <dbReference type="ARBA" id="ARBA00022840"/>
    </source>
</evidence>
<dbReference type="EMBL" id="MPUH01001841">
    <property type="protein sequence ID" value="OMJ66038.1"/>
    <property type="molecule type" value="Genomic_DNA"/>
</dbReference>
<dbReference type="AlphaFoldDB" id="A0A1R2ANC5"/>
<dbReference type="PROSITE" id="PS50011">
    <property type="entry name" value="PROTEIN_KINASE_DOM"/>
    <property type="match status" value="1"/>
</dbReference>
<dbReference type="InterPro" id="IPR050494">
    <property type="entry name" value="Ser_Thr_dual-spec_kinase"/>
</dbReference>
<evidence type="ECO:0000256" key="6">
    <source>
        <dbReference type="ARBA" id="ARBA00022777"/>
    </source>
</evidence>
<dbReference type="Pfam" id="PF00069">
    <property type="entry name" value="Pkinase"/>
    <property type="match status" value="1"/>
</dbReference>
<evidence type="ECO:0000256" key="5">
    <source>
        <dbReference type="ARBA" id="ARBA00022741"/>
    </source>
</evidence>
<comment type="caution">
    <text evidence="14">The sequence shown here is derived from an EMBL/GenBank/DDBJ whole genome shotgun (WGS) entry which is preliminary data.</text>
</comment>
<keyword evidence="4" id="KW-0808">Transferase</keyword>
<evidence type="ECO:0000256" key="9">
    <source>
        <dbReference type="ARBA" id="ARBA00049308"/>
    </source>
</evidence>
<evidence type="ECO:0000256" key="4">
    <source>
        <dbReference type="ARBA" id="ARBA00022679"/>
    </source>
</evidence>
<accession>A0A1R2ANC5</accession>
<evidence type="ECO:0000313" key="16">
    <source>
        <dbReference type="Proteomes" id="UP000187209"/>
    </source>
</evidence>
<dbReference type="InterPro" id="IPR008271">
    <property type="entry name" value="Ser/Thr_kinase_AS"/>
</dbReference>
<protein>
    <recommendedName>
        <fullName evidence="2">dual-specificity kinase</fullName>
        <ecNumber evidence="2">2.7.12.1</ecNumber>
    </recommendedName>
</protein>
<dbReference type="PROSITE" id="PS00108">
    <property type="entry name" value="PROTEIN_KINASE_ST"/>
    <property type="match status" value="1"/>
</dbReference>
<dbReference type="Gene3D" id="3.30.10.30">
    <property type="entry name" value="DYRK"/>
    <property type="match status" value="1"/>
</dbReference>
<comment type="catalytic activity">
    <reaction evidence="9">
        <text>L-threonyl-[protein] + ATP = O-phospho-L-threonyl-[protein] + ADP + H(+)</text>
        <dbReference type="Rhea" id="RHEA:46608"/>
        <dbReference type="Rhea" id="RHEA-COMP:11060"/>
        <dbReference type="Rhea" id="RHEA-COMP:11605"/>
        <dbReference type="ChEBI" id="CHEBI:15378"/>
        <dbReference type="ChEBI" id="CHEBI:30013"/>
        <dbReference type="ChEBI" id="CHEBI:30616"/>
        <dbReference type="ChEBI" id="CHEBI:61977"/>
        <dbReference type="ChEBI" id="CHEBI:456216"/>
        <dbReference type="EC" id="2.7.12.1"/>
    </reaction>
</comment>
<comment type="similarity">
    <text evidence="1">Belongs to the protein kinase superfamily. CMGC Ser/Thr protein kinase family. MNB/DYRK subfamily.</text>
</comment>
<feature type="binding site" evidence="11">
    <location>
        <position position="207"/>
    </location>
    <ligand>
        <name>ATP</name>
        <dbReference type="ChEBI" id="CHEBI:30616"/>
    </ligand>
</feature>
<dbReference type="Gene3D" id="3.30.200.20">
    <property type="entry name" value="Phosphorylase Kinase, domain 1"/>
    <property type="match status" value="1"/>
</dbReference>